<comment type="caution">
    <text evidence="1">The sequence shown here is derived from an EMBL/GenBank/DDBJ whole genome shotgun (WGS) entry which is preliminary data.</text>
</comment>
<sequence length="111" mass="12774">MHVHCHIVDQAQLHIFQLCGKAVRIFRHLFQDAFDLVYQQPAVFRVRCERDRVSGQFGGELPRAGAHTYTVYHAHLLSQLGEQLHPQNAAHHIAFQVKPVLTIRYIGILKN</sequence>
<dbReference type="EMBL" id="VSSQ01078556">
    <property type="protein sequence ID" value="MPN28313.1"/>
    <property type="molecule type" value="Genomic_DNA"/>
</dbReference>
<accession>A0A645GXC9</accession>
<name>A0A645GXC9_9ZZZZ</name>
<reference evidence="1" key="1">
    <citation type="submission" date="2019-08" db="EMBL/GenBank/DDBJ databases">
        <authorList>
            <person name="Kucharzyk K."/>
            <person name="Murdoch R.W."/>
            <person name="Higgins S."/>
            <person name="Loffler F."/>
        </authorList>
    </citation>
    <scope>NUCLEOTIDE SEQUENCE</scope>
</reference>
<evidence type="ECO:0000313" key="1">
    <source>
        <dbReference type="EMBL" id="MPN28313.1"/>
    </source>
</evidence>
<gene>
    <name evidence="1" type="ORF">SDC9_175754</name>
</gene>
<proteinExistence type="predicted"/>
<organism evidence="1">
    <name type="scientific">bioreactor metagenome</name>
    <dbReference type="NCBI Taxonomy" id="1076179"/>
    <lineage>
        <taxon>unclassified sequences</taxon>
        <taxon>metagenomes</taxon>
        <taxon>ecological metagenomes</taxon>
    </lineage>
</organism>
<dbReference type="AlphaFoldDB" id="A0A645GXC9"/>
<protein>
    <submittedName>
        <fullName evidence="1">Uncharacterized protein</fullName>
    </submittedName>
</protein>